<comment type="similarity">
    <text evidence="2">Belongs to the RNase H family.</text>
</comment>
<dbReference type="Gene3D" id="3.30.420.10">
    <property type="entry name" value="Ribonuclease H-like superfamily/Ribonuclease H"/>
    <property type="match status" value="1"/>
</dbReference>
<dbReference type="STRING" id="1314781.A0A165R3A3"/>
<accession>A0A165R3A3</accession>
<name>A0A165R3A3_EXIGL</name>
<dbReference type="GO" id="GO:0004523">
    <property type="term" value="F:RNA-DNA hybrid ribonuclease activity"/>
    <property type="evidence" value="ECO:0007669"/>
    <property type="project" value="UniProtKB-EC"/>
</dbReference>
<evidence type="ECO:0000256" key="1">
    <source>
        <dbReference type="ARBA" id="ARBA00000077"/>
    </source>
</evidence>
<evidence type="ECO:0000313" key="11">
    <source>
        <dbReference type="Proteomes" id="UP000077266"/>
    </source>
</evidence>
<dbReference type="SUPFAM" id="SSF53098">
    <property type="entry name" value="Ribonuclease H-like"/>
    <property type="match status" value="1"/>
</dbReference>
<evidence type="ECO:0000256" key="5">
    <source>
        <dbReference type="ARBA" id="ARBA00022723"/>
    </source>
</evidence>
<dbReference type="GO" id="GO:0046872">
    <property type="term" value="F:metal ion binding"/>
    <property type="evidence" value="ECO:0007669"/>
    <property type="project" value="UniProtKB-KW"/>
</dbReference>
<proteinExistence type="inferred from homology"/>
<dbReference type="CDD" id="cd13934">
    <property type="entry name" value="RNase_H_Dikarya_like"/>
    <property type="match status" value="1"/>
</dbReference>
<evidence type="ECO:0000256" key="7">
    <source>
        <dbReference type="ARBA" id="ARBA00022801"/>
    </source>
</evidence>
<comment type="catalytic activity">
    <reaction evidence="1">
        <text>Endonucleolytic cleavage to 5'-phosphomonoester.</text>
        <dbReference type="EC" id="3.1.26.4"/>
    </reaction>
</comment>
<dbReference type="InterPro" id="IPR002156">
    <property type="entry name" value="RNaseH_domain"/>
</dbReference>
<dbReference type="InterPro" id="IPR012337">
    <property type="entry name" value="RNaseH-like_sf"/>
</dbReference>
<evidence type="ECO:0000256" key="4">
    <source>
        <dbReference type="ARBA" id="ARBA00022722"/>
    </source>
</evidence>
<dbReference type="InParanoid" id="A0A165R3A3"/>
<sequence length="327" mass="36708">MTDRFLSSLYQPRTGQGIRGHRRWYFCESVVKAHFPQELIRTCGNCGHFFTRCCPGEEQLREKGYDPESSERLCHNYCVVYTDGACLNNGRRDSPQFCGLGIAMGTGDDDQLSVPVNEEVDSGATRTNQRAELLAAIAGLNVWMHAFVNGGFPDKNTHTKDRRAVIIATDSEYVVKGITEWYPTWKARDWRAADGKTPKNLDLFHKLNDAAVYLESNVGVDVGFLHLLREVRSPIAIHPPSANVQQYNVIADGLAKEGAEGARAASMSRKLTKNSEPHYKFAQPKNRLANDPNDHKVMYKSRSSAESDDFEPRHFDLCLVQKDGSPR</sequence>
<dbReference type="GO" id="GO:0043137">
    <property type="term" value="P:DNA replication, removal of RNA primer"/>
    <property type="evidence" value="ECO:0007669"/>
    <property type="project" value="TreeGrafter"/>
</dbReference>
<evidence type="ECO:0000259" key="9">
    <source>
        <dbReference type="PROSITE" id="PS50879"/>
    </source>
</evidence>
<dbReference type="EMBL" id="KV425882">
    <property type="protein sequence ID" value="KZW04441.1"/>
    <property type="molecule type" value="Genomic_DNA"/>
</dbReference>
<evidence type="ECO:0000256" key="2">
    <source>
        <dbReference type="ARBA" id="ARBA00005300"/>
    </source>
</evidence>
<keyword evidence="11" id="KW-1185">Reference proteome</keyword>
<keyword evidence="4" id="KW-0540">Nuclease</keyword>
<evidence type="ECO:0000256" key="6">
    <source>
        <dbReference type="ARBA" id="ARBA00022759"/>
    </source>
</evidence>
<evidence type="ECO:0000256" key="8">
    <source>
        <dbReference type="SAM" id="MobiDB-lite"/>
    </source>
</evidence>
<dbReference type="PANTHER" id="PTHR10642">
    <property type="entry name" value="RIBONUCLEASE H1"/>
    <property type="match status" value="1"/>
</dbReference>
<evidence type="ECO:0000313" key="10">
    <source>
        <dbReference type="EMBL" id="KZW04441.1"/>
    </source>
</evidence>
<dbReference type="PANTHER" id="PTHR10642:SF26">
    <property type="entry name" value="RIBONUCLEASE H1"/>
    <property type="match status" value="1"/>
</dbReference>
<dbReference type="OrthoDB" id="407198at2759"/>
<organism evidence="10 11">
    <name type="scientific">Exidia glandulosa HHB12029</name>
    <dbReference type="NCBI Taxonomy" id="1314781"/>
    <lineage>
        <taxon>Eukaryota</taxon>
        <taxon>Fungi</taxon>
        <taxon>Dikarya</taxon>
        <taxon>Basidiomycota</taxon>
        <taxon>Agaricomycotina</taxon>
        <taxon>Agaricomycetes</taxon>
        <taxon>Auriculariales</taxon>
        <taxon>Exidiaceae</taxon>
        <taxon>Exidia</taxon>
    </lineage>
</organism>
<keyword evidence="5" id="KW-0479">Metal-binding</keyword>
<gene>
    <name evidence="10" type="ORF">EXIGLDRAFT_786553</name>
</gene>
<dbReference type="InterPro" id="IPR050092">
    <property type="entry name" value="RNase_H"/>
</dbReference>
<evidence type="ECO:0000256" key="3">
    <source>
        <dbReference type="ARBA" id="ARBA00012180"/>
    </source>
</evidence>
<keyword evidence="6" id="KW-0255">Endonuclease</keyword>
<dbReference type="AlphaFoldDB" id="A0A165R3A3"/>
<dbReference type="Proteomes" id="UP000077266">
    <property type="component" value="Unassembled WGS sequence"/>
</dbReference>
<dbReference type="PROSITE" id="PS50879">
    <property type="entry name" value="RNASE_H_1"/>
    <property type="match status" value="1"/>
</dbReference>
<feature type="region of interest" description="Disordered" evidence="8">
    <location>
        <begin position="265"/>
        <end position="310"/>
    </location>
</feature>
<dbReference type="InterPro" id="IPR036397">
    <property type="entry name" value="RNaseH_sf"/>
</dbReference>
<protein>
    <recommendedName>
        <fullName evidence="3">ribonuclease H</fullName>
        <ecNumber evidence="3">3.1.26.4</ecNumber>
    </recommendedName>
</protein>
<feature type="domain" description="RNase H type-1" evidence="9">
    <location>
        <begin position="74"/>
        <end position="260"/>
    </location>
</feature>
<reference evidence="10 11" key="1">
    <citation type="journal article" date="2016" name="Mol. Biol. Evol.">
        <title>Comparative Genomics of Early-Diverging Mushroom-Forming Fungi Provides Insights into the Origins of Lignocellulose Decay Capabilities.</title>
        <authorList>
            <person name="Nagy L.G."/>
            <person name="Riley R."/>
            <person name="Tritt A."/>
            <person name="Adam C."/>
            <person name="Daum C."/>
            <person name="Floudas D."/>
            <person name="Sun H."/>
            <person name="Yadav J.S."/>
            <person name="Pangilinan J."/>
            <person name="Larsson K.H."/>
            <person name="Matsuura K."/>
            <person name="Barry K."/>
            <person name="Labutti K."/>
            <person name="Kuo R."/>
            <person name="Ohm R.A."/>
            <person name="Bhattacharya S.S."/>
            <person name="Shirouzu T."/>
            <person name="Yoshinaga Y."/>
            <person name="Martin F.M."/>
            <person name="Grigoriev I.V."/>
            <person name="Hibbett D.S."/>
        </authorList>
    </citation>
    <scope>NUCLEOTIDE SEQUENCE [LARGE SCALE GENOMIC DNA]</scope>
    <source>
        <strain evidence="10 11">HHB12029</strain>
    </source>
</reference>
<dbReference type="GO" id="GO:0003676">
    <property type="term" value="F:nucleic acid binding"/>
    <property type="evidence" value="ECO:0007669"/>
    <property type="project" value="InterPro"/>
</dbReference>
<dbReference type="EC" id="3.1.26.4" evidence="3"/>
<keyword evidence="7" id="KW-0378">Hydrolase</keyword>
<dbReference type="Pfam" id="PF00075">
    <property type="entry name" value="RNase_H"/>
    <property type="match status" value="1"/>
</dbReference>